<dbReference type="RefSeq" id="WP_212675381.1">
    <property type="nucleotide sequence ID" value="NZ_JAGSPJ010000003.1"/>
</dbReference>
<feature type="transmembrane region" description="Helical" evidence="1">
    <location>
        <begin position="339"/>
        <end position="356"/>
    </location>
</feature>
<feature type="transmembrane region" description="Helical" evidence="1">
    <location>
        <begin position="149"/>
        <end position="168"/>
    </location>
</feature>
<feature type="transmembrane region" description="Helical" evidence="1">
    <location>
        <begin position="276"/>
        <end position="293"/>
    </location>
</feature>
<dbReference type="PANTHER" id="PTHR31061:SF24">
    <property type="entry name" value="LD22376P"/>
    <property type="match status" value="1"/>
</dbReference>
<feature type="transmembrane region" description="Helical" evidence="1">
    <location>
        <begin position="21"/>
        <end position="43"/>
    </location>
</feature>
<feature type="transmembrane region" description="Helical" evidence="1">
    <location>
        <begin position="122"/>
        <end position="142"/>
    </location>
</feature>
<keyword evidence="1" id="KW-0812">Transmembrane</keyword>
<keyword evidence="1" id="KW-1133">Transmembrane helix</keyword>
<feature type="transmembrane region" description="Helical" evidence="1">
    <location>
        <begin position="180"/>
        <end position="198"/>
    </location>
</feature>
<accession>A0A941IFD7</accession>
<dbReference type="Proteomes" id="UP000678545">
    <property type="component" value="Unassembled WGS sequence"/>
</dbReference>
<dbReference type="PANTHER" id="PTHR31061">
    <property type="entry name" value="LD22376P"/>
    <property type="match status" value="1"/>
</dbReference>
<comment type="caution">
    <text evidence="2">The sequence shown here is derived from an EMBL/GenBank/DDBJ whole genome shotgun (WGS) entry which is preliminary data.</text>
</comment>
<feature type="transmembrane region" description="Helical" evidence="1">
    <location>
        <begin position="205"/>
        <end position="223"/>
    </location>
</feature>
<feature type="transmembrane region" description="Helical" evidence="1">
    <location>
        <begin position="58"/>
        <end position="75"/>
    </location>
</feature>
<keyword evidence="1" id="KW-0472">Membrane</keyword>
<gene>
    <name evidence="2" type="ORF">KDM90_09680</name>
</gene>
<evidence type="ECO:0000313" key="3">
    <source>
        <dbReference type="Proteomes" id="UP000678545"/>
    </source>
</evidence>
<feature type="transmembrane region" description="Helical" evidence="1">
    <location>
        <begin position="305"/>
        <end position="327"/>
    </location>
</feature>
<evidence type="ECO:0000313" key="2">
    <source>
        <dbReference type="EMBL" id="MBR7800267.1"/>
    </source>
</evidence>
<feature type="transmembrane region" description="Helical" evidence="1">
    <location>
        <begin position="235"/>
        <end position="264"/>
    </location>
</feature>
<keyword evidence="3" id="KW-1185">Reference proteome</keyword>
<name>A0A941IFD7_9BURK</name>
<sequence length="404" mass="45748">MLATINSLKNERVLSIDAFRGITFFIMIIVNELAGVDGISIWLKHMPAEADAMSFPDIVFPAFLFIVGMSIPFSMNHRIMKGDSMIMLNQHIAIRALALIVMGFFMVNAEGNFHAASMPFSIHLWSLISYFAFLLIWGVYAFQTVWINQALYCLGIALLTGLFLVYRGGYDGSEMMMPQWWGILGLIGWAYLLSCWLYQLSRGRTAALLLLIAVCIAAYALLHQMPTTSNFANAIWYRILISLDGHLAHSAIVLCGVVTSVLFFEKNTVAKQSRRFIDAILFAFCLFLAATWLRQDFPISKIYASPSWCFYSAAICVLFFCVLYWLIDIRHQYVWFKPVQAAAVNPLICYLIPFVVEALLKLLDLPSPIRQFEGMAGILAAILYAFLVIGVVHQLNRFNFRIKF</sequence>
<reference evidence="2" key="1">
    <citation type="submission" date="2021-04" db="EMBL/GenBank/DDBJ databases">
        <title>novel species isolated from subtropical streams in China.</title>
        <authorList>
            <person name="Lu H."/>
        </authorList>
    </citation>
    <scope>NUCLEOTIDE SEQUENCE</scope>
    <source>
        <strain evidence="2">FT137W</strain>
    </source>
</reference>
<feature type="transmembrane region" description="Helical" evidence="1">
    <location>
        <begin position="96"/>
        <end position="116"/>
    </location>
</feature>
<evidence type="ECO:0000256" key="1">
    <source>
        <dbReference type="SAM" id="Phobius"/>
    </source>
</evidence>
<organism evidence="2 3">
    <name type="scientific">Undibacterium fentianense</name>
    <dbReference type="NCBI Taxonomy" id="2828728"/>
    <lineage>
        <taxon>Bacteria</taxon>
        <taxon>Pseudomonadati</taxon>
        <taxon>Pseudomonadota</taxon>
        <taxon>Betaproteobacteria</taxon>
        <taxon>Burkholderiales</taxon>
        <taxon>Oxalobacteraceae</taxon>
        <taxon>Undibacterium</taxon>
    </lineage>
</organism>
<dbReference type="EMBL" id="JAGSPJ010000003">
    <property type="protein sequence ID" value="MBR7800267.1"/>
    <property type="molecule type" value="Genomic_DNA"/>
</dbReference>
<feature type="transmembrane region" description="Helical" evidence="1">
    <location>
        <begin position="376"/>
        <end position="395"/>
    </location>
</feature>
<proteinExistence type="predicted"/>
<dbReference type="AlphaFoldDB" id="A0A941IFD7"/>
<protein>
    <submittedName>
        <fullName evidence="2">DUF5009 domain-containing protein</fullName>
    </submittedName>
</protein>